<keyword evidence="6" id="KW-1185">Reference proteome</keyword>
<dbReference type="Pfam" id="PF13561">
    <property type="entry name" value="adh_short_C2"/>
    <property type="match status" value="1"/>
</dbReference>
<reference evidence="4" key="2">
    <citation type="submission" date="2020-02" db="EMBL/GenBank/DDBJ databases">
        <authorList>
            <person name="Matsumoto Y."/>
            <person name="Motooka D."/>
            <person name="Nakamura S."/>
        </authorList>
    </citation>
    <scope>NUCLEOTIDE SEQUENCE</scope>
    <source>
        <strain evidence="4">JCM 12375</strain>
    </source>
</reference>
<dbReference type="PRINTS" id="PR00081">
    <property type="entry name" value="GDHRDH"/>
</dbReference>
<evidence type="ECO:0000313" key="6">
    <source>
        <dbReference type="Proteomes" id="UP000465622"/>
    </source>
</evidence>
<dbReference type="InterPro" id="IPR057326">
    <property type="entry name" value="KR_dom"/>
</dbReference>
<dbReference type="Gene3D" id="3.40.50.720">
    <property type="entry name" value="NAD(P)-binding Rossmann-like Domain"/>
    <property type="match status" value="1"/>
</dbReference>
<evidence type="ECO:0000313" key="5">
    <source>
        <dbReference type="EMBL" id="BDY28858.1"/>
    </source>
</evidence>
<evidence type="ECO:0000313" key="4">
    <source>
        <dbReference type="EMBL" id="BBX32473.1"/>
    </source>
</evidence>
<dbReference type="PANTHER" id="PTHR43669:SF3">
    <property type="entry name" value="ALCOHOL DEHYDROGENASE, PUTATIVE (AFU_ORTHOLOGUE AFUA_3G03445)-RELATED"/>
    <property type="match status" value="1"/>
</dbReference>
<dbReference type="SMART" id="SM00822">
    <property type="entry name" value="PKS_KR"/>
    <property type="match status" value="1"/>
</dbReference>
<dbReference type="RefSeq" id="WP_036432886.1">
    <property type="nucleotide sequence ID" value="NZ_AP022567.1"/>
</dbReference>
<dbReference type="EMBL" id="AP027452">
    <property type="protein sequence ID" value="BDY28858.1"/>
    <property type="molecule type" value="Genomic_DNA"/>
</dbReference>
<dbReference type="SUPFAM" id="SSF51735">
    <property type="entry name" value="NAD(P)-binding Rossmann-fold domains"/>
    <property type="match status" value="1"/>
</dbReference>
<reference evidence="5" key="3">
    <citation type="submission" date="2023-03" db="EMBL/GenBank/DDBJ databases">
        <title>Draft genome sequence of a Mycolicibacterium mageritense strain H4_3_1 isolated from a hybrid biological-inorganic system reactor.</title>
        <authorList>
            <person name="Feng X."/>
            <person name="Kazama D."/>
            <person name="Sato K."/>
            <person name="Kobayashi H."/>
        </authorList>
    </citation>
    <scope>NUCLEOTIDE SEQUENCE</scope>
    <source>
        <strain evidence="5">H4_3_1</strain>
    </source>
</reference>
<name>A0AAI8XNJ3_MYCME</name>
<dbReference type="EMBL" id="AP022567">
    <property type="protein sequence ID" value="BBX32473.1"/>
    <property type="molecule type" value="Genomic_DNA"/>
</dbReference>
<dbReference type="AlphaFoldDB" id="A0AAI8XNJ3"/>
<feature type="domain" description="Ketoreductase" evidence="3">
    <location>
        <begin position="9"/>
        <end position="183"/>
    </location>
</feature>
<evidence type="ECO:0000256" key="1">
    <source>
        <dbReference type="ARBA" id="ARBA00006484"/>
    </source>
</evidence>
<sequence>MSDKRLAGKTALITGGTSGIGLATARLFAAEGARVAVTGRDDGKIAATQDELGEGSLAMQSDVTSAEDMAAVARRLKDAFGGLDIFFANAGIAYATPLPDTDEERYDTIMDINVKGVFFSMQAVVPIIRDGGSVILNTSFLNQVGRPGLSLLSASKAAVRSFARTWSAELLDRRIRVNAISPGAIDTPLQRRGRTPEEAQAVLAGLVARTPAGRAGAADDIAQAALYLAGDESTFILGSELVVDGGISQL</sequence>
<proteinExistence type="inferred from homology"/>
<evidence type="ECO:0000256" key="2">
    <source>
        <dbReference type="ARBA" id="ARBA00023002"/>
    </source>
</evidence>
<evidence type="ECO:0000259" key="3">
    <source>
        <dbReference type="SMART" id="SM00822"/>
    </source>
</evidence>
<dbReference type="PANTHER" id="PTHR43669">
    <property type="entry name" value="5-KETO-D-GLUCONATE 5-REDUCTASE"/>
    <property type="match status" value="1"/>
</dbReference>
<accession>A0AAI8XNJ3</accession>
<evidence type="ECO:0000313" key="7">
    <source>
        <dbReference type="Proteomes" id="UP001241092"/>
    </source>
</evidence>
<dbReference type="GO" id="GO:0047935">
    <property type="term" value="F:glucose 1-dehydrogenase (NADP+) activity"/>
    <property type="evidence" value="ECO:0007669"/>
    <property type="project" value="UniProtKB-EC"/>
</dbReference>
<dbReference type="EC" id="1.1.1.119" evidence="5"/>
<dbReference type="FunFam" id="3.40.50.720:FF:000084">
    <property type="entry name" value="Short-chain dehydrogenase reductase"/>
    <property type="match status" value="1"/>
</dbReference>
<dbReference type="Proteomes" id="UP001241092">
    <property type="component" value="Chromosome"/>
</dbReference>
<keyword evidence="2 5" id="KW-0560">Oxidoreductase</keyword>
<dbReference type="InterPro" id="IPR002347">
    <property type="entry name" value="SDR_fam"/>
</dbReference>
<protein>
    <submittedName>
        <fullName evidence="5">Glucose 1-dehydrogenase</fullName>
        <ecNumber evidence="5">1.1.1.119</ecNumber>
    </submittedName>
    <submittedName>
        <fullName evidence="4">Short-chain dehydrogenase</fullName>
    </submittedName>
</protein>
<dbReference type="Proteomes" id="UP000465622">
    <property type="component" value="Chromosome"/>
</dbReference>
<dbReference type="InterPro" id="IPR036291">
    <property type="entry name" value="NAD(P)-bd_dom_sf"/>
</dbReference>
<comment type="similarity">
    <text evidence="1">Belongs to the short-chain dehydrogenases/reductases (SDR) family.</text>
</comment>
<gene>
    <name evidence="5" type="ORF">hbim_02794</name>
    <name evidence="4" type="ORF">MMAGJ_17550</name>
</gene>
<dbReference type="CDD" id="cd05233">
    <property type="entry name" value="SDR_c"/>
    <property type="match status" value="1"/>
</dbReference>
<reference evidence="4 6" key="1">
    <citation type="journal article" date="2019" name="Emerg. Microbes Infect.">
        <title>Comprehensive subspecies identification of 175 nontuberculous mycobacteria species based on 7547 genomic profiles.</title>
        <authorList>
            <person name="Matsumoto Y."/>
            <person name="Kinjo T."/>
            <person name="Motooka D."/>
            <person name="Nabeya D."/>
            <person name="Jung N."/>
            <person name="Uechi K."/>
            <person name="Horii T."/>
            <person name="Iida T."/>
            <person name="Fujita J."/>
            <person name="Nakamura S."/>
        </authorList>
    </citation>
    <scope>NUCLEOTIDE SEQUENCE [LARGE SCALE GENOMIC DNA]</scope>
    <source>
        <strain evidence="4 6">JCM 12375</strain>
    </source>
</reference>
<organism evidence="5 7">
    <name type="scientific">Mycolicibacterium mageritense</name>
    <name type="common">Mycobacterium mageritense</name>
    <dbReference type="NCBI Taxonomy" id="53462"/>
    <lineage>
        <taxon>Bacteria</taxon>
        <taxon>Bacillati</taxon>
        <taxon>Actinomycetota</taxon>
        <taxon>Actinomycetes</taxon>
        <taxon>Mycobacteriales</taxon>
        <taxon>Mycobacteriaceae</taxon>
        <taxon>Mycolicibacterium</taxon>
    </lineage>
</organism>